<evidence type="ECO:0000256" key="2">
    <source>
        <dbReference type="ARBA" id="ARBA00022723"/>
    </source>
</evidence>
<dbReference type="GO" id="GO:0046872">
    <property type="term" value="F:metal ion binding"/>
    <property type="evidence" value="ECO:0007669"/>
    <property type="project" value="UniProtKB-KW"/>
</dbReference>
<dbReference type="STRING" id="1357400.HMPREF2086_00071"/>
<dbReference type="InterPro" id="IPR023170">
    <property type="entry name" value="HhH_base_excis_C"/>
</dbReference>
<dbReference type="InterPro" id="IPR011257">
    <property type="entry name" value="DNA_glycosylase"/>
</dbReference>
<dbReference type="AlphaFoldDB" id="V8CBF3"/>
<evidence type="ECO:0000256" key="3">
    <source>
        <dbReference type="ARBA" id="ARBA00023004"/>
    </source>
</evidence>
<proteinExistence type="predicted"/>
<comment type="caution">
    <text evidence="6">The sequence shown here is derived from an EMBL/GenBank/DDBJ whole genome shotgun (WGS) entry which is preliminary data.</text>
</comment>
<dbReference type="RefSeq" id="WP_023926740.1">
    <property type="nucleotide sequence ID" value="NZ_KI669454.1"/>
</dbReference>
<dbReference type="Proteomes" id="UP000018731">
    <property type="component" value="Unassembled WGS sequence"/>
</dbReference>
<accession>V8CBF3</accession>
<keyword evidence="7" id="KW-1185">Reference proteome</keyword>
<dbReference type="PATRIC" id="fig|1357400.3.peg.97"/>
<dbReference type="GO" id="GO:0003824">
    <property type="term" value="F:catalytic activity"/>
    <property type="evidence" value="ECO:0007669"/>
    <property type="project" value="InterPro"/>
</dbReference>
<evidence type="ECO:0000313" key="7">
    <source>
        <dbReference type="Proteomes" id="UP000018731"/>
    </source>
</evidence>
<dbReference type="PANTHER" id="PTHR10359">
    <property type="entry name" value="A/G-SPECIFIC ADENINE GLYCOSYLASE/ENDONUCLEASE III"/>
    <property type="match status" value="1"/>
</dbReference>
<dbReference type="HOGENOM" id="CLU_012862_6_0_7"/>
<dbReference type="Gene3D" id="1.10.340.30">
    <property type="entry name" value="Hypothetical protein, domain 2"/>
    <property type="match status" value="1"/>
</dbReference>
<dbReference type="Gene3D" id="1.10.1670.10">
    <property type="entry name" value="Helix-hairpin-Helix base-excision DNA repair enzymes (C-terminal)"/>
    <property type="match status" value="1"/>
</dbReference>
<evidence type="ECO:0000313" key="6">
    <source>
        <dbReference type="EMBL" id="ETD24738.1"/>
    </source>
</evidence>
<protein>
    <recommendedName>
        <fullName evidence="5">HhH-GPD domain-containing protein</fullName>
    </recommendedName>
</protein>
<dbReference type="GO" id="GO:0006284">
    <property type="term" value="P:base-excision repair"/>
    <property type="evidence" value="ECO:0007669"/>
    <property type="project" value="InterPro"/>
</dbReference>
<name>V8CBF3_9HELI</name>
<evidence type="ECO:0000256" key="4">
    <source>
        <dbReference type="ARBA" id="ARBA00023014"/>
    </source>
</evidence>
<dbReference type="NCBIfam" id="NF010494">
    <property type="entry name" value="PRK13913.1"/>
    <property type="match status" value="1"/>
</dbReference>
<dbReference type="PANTHER" id="PTHR10359:SF19">
    <property type="entry name" value="DNA REPAIR GLYCOSYLASE MJ1434-RELATED"/>
    <property type="match status" value="1"/>
</dbReference>
<keyword evidence="2" id="KW-0479">Metal-binding</keyword>
<dbReference type="eggNOG" id="COG2231">
    <property type="taxonomic scope" value="Bacteria"/>
</dbReference>
<dbReference type="EMBL" id="AZJI01000001">
    <property type="protein sequence ID" value="ETD24738.1"/>
    <property type="molecule type" value="Genomic_DNA"/>
</dbReference>
<dbReference type="CDD" id="cd00056">
    <property type="entry name" value="ENDO3c"/>
    <property type="match status" value="1"/>
</dbReference>
<reference evidence="6 7" key="1">
    <citation type="journal article" date="2014" name="Genome Announc.">
        <title>Draft genome sequences of six enterohepatic helicobacter species isolated from humans and one from rhesus macaques.</title>
        <authorList>
            <person name="Shen Z."/>
            <person name="Sheh A."/>
            <person name="Young S.K."/>
            <person name="Abouelliel A."/>
            <person name="Ward D.V."/>
            <person name="Earl A.M."/>
            <person name="Fox J.G."/>
        </authorList>
    </citation>
    <scope>NUCLEOTIDE SEQUENCE [LARGE SCALE GENOMIC DNA]</scope>
    <source>
        <strain evidence="6 7">MIT 99-5501</strain>
    </source>
</reference>
<keyword evidence="1" id="KW-0004">4Fe-4S</keyword>
<organism evidence="6 7">
    <name type="scientific">Helicobacter macacae MIT 99-5501</name>
    <dbReference type="NCBI Taxonomy" id="1357400"/>
    <lineage>
        <taxon>Bacteria</taxon>
        <taxon>Pseudomonadati</taxon>
        <taxon>Campylobacterota</taxon>
        <taxon>Epsilonproteobacteria</taxon>
        <taxon>Campylobacterales</taxon>
        <taxon>Helicobacteraceae</taxon>
        <taxon>Helicobacter</taxon>
    </lineage>
</organism>
<dbReference type="Pfam" id="PF00730">
    <property type="entry name" value="HhH-GPD"/>
    <property type="match status" value="1"/>
</dbReference>
<sequence length="219" mass="24904">MNSIGDIDSMWLLERLKRLDLLRGFGEWWWEGAPSFLVVCGAVLVQNSRWEAVQASLSNLKTARILSDDDEESLDNLSKCASIESFITPSGLYRQKSARLIAIARAIVADFGSFAAFRSEVSREWLLAQKGIGKESADSILNYACEREIMVVDRYSYKLLCGLGIEIEEYEELQAWFMDLGNTQRLYGEIKLAKIYARYHGKIVEFSKRKMGLDTLIAH</sequence>
<dbReference type="SMART" id="SM00478">
    <property type="entry name" value="ENDO3c"/>
    <property type="match status" value="1"/>
</dbReference>
<dbReference type="GO" id="GO:0051539">
    <property type="term" value="F:4 iron, 4 sulfur cluster binding"/>
    <property type="evidence" value="ECO:0007669"/>
    <property type="project" value="UniProtKB-KW"/>
</dbReference>
<feature type="domain" description="HhH-GPD" evidence="5">
    <location>
        <begin position="44"/>
        <end position="209"/>
    </location>
</feature>
<gene>
    <name evidence="6" type="ORF">HMPREF2086_00071</name>
</gene>
<keyword evidence="3" id="KW-0408">Iron</keyword>
<evidence type="ECO:0000256" key="1">
    <source>
        <dbReference type="ARBA" id="ARBA00022485"/>
    </source>
</evidence>
<dbReference type="SUPFAM" id="SSF48150">
    <property type="entry name" value="DNA-glycosylase"/>
    <property type="match status" value="1"/>
</dbReference>
<keyword evidence="4" id="KW-0411">Iron-sulfur</keyword>
<evidence type="ECO:0000259" key="5">
    <source>
        <dbReference type="SMART" id="SM00478"/>
    </source>
</evidence>
<dbReference type="PIRSF" id="PIRSF001435">
    <property type="entry name" value="Nth"/>
    <property type="match status" value="1"/>
</dbReference>
<dbReference type="InterPro" id="IPR003265">
    <property type="entry name" value="HhH-GPD_domain"/>
</dbReference>